<evidence type="ECO:0000313" key="2">
    <source>
        <dbReference type="Proteomes" id="UP000478052"/>
    </source>
</evidence>
<organism evidence="1 2">
    <name type="scientific">Aphis craccivora</name>
    <name type="common">Cowpea aphid</name>
    <dbReference type="NCBI Taxonomy" id="307492"/>
    <lineage>
        <taxon>Eukaryota</taxon>
        <taxon>Metazoa</taxon>
        <taxon>Ecdysozoa</taxon>
        <taxon>Arthropoda</taxon>
        <taxon>Hexapoda</taxon>
        <taxon>Insecta</taxon>
        <taxon>Pterygota</taxon>
        <taxon>Neoptera</taxon>
        <taxon>Paraneoptera</taxon>
        <taxon>Hemiptera</taxon>
        <taxon>Sternorrhyncha</taxon>
        <taxon>Aphidomorpha</taxon>
        <taxon>Aphidoidea</taxon>
        <taxon>Aphididae</taxon>
        <taxon>Aphidini</taxon>
        <taxon>Aphis</taxon>
        <taxon>Aphis</taxon>
    </lineage>
</organism>
<protein>
    <submittedName>
        <fullName evidence="1">Kinesin-related protein 2-like</fullName>
    </submittedName>
</protein>
<name>A0A6G0WHU9_APHCR</name>
<evidence type="ECO:0000313" key="1">
    <source>
        <dbReference type="EMBL" id="KAF0726766.1"/>
    </source>
</evidence>
<feature type="non-terminal residue" evidence="1">
    <location>
        <position position="1"/>
    </location>
</feature>
<reference evidence="1 2" key="1">
    <citation type="submission" date="2019-08" db="EMBL/GenBank/DDBJ databases">
        <title>Whole genome of Aphis craccivora.</title>
        <authorList>
            <person name="Voronova N.V."/>
            <person name="Shulinski R.S."/>
            <person name="Bandarenka Y.V."/>
            <person name="Zhorov D.G."/>
            <person name="Warner D."/>
        </authorList>
    </citation>
    <scope>NUCLEOTIDE SEQUENCE [LARGE SCALE GENOMIC DNA]</scope>
    <source>
        <strain evidence="1">180601</strain>
        <tissue evidence="1">Whole Body</tissue>
    </source>
</reference>
<dbReference type="EMBL" id="VUJU01008718">
    <property type="protein sequence ID" value="KAF0726766.1"/>
    <property type="molecule type" value="Genomic_DNA"/>
</dbReference>
<dbReference type="AlphaFoldDB" id="A0A6G0WHU9"/>
<gene>
    <name evidence="1" type="ORF">FWK35_00024895</name>
</gene>
<sequence length="227" mass="25731">CTSNKTKRKITLKRKKADNTLLWSSASCDVLNDEIDDSDEHPNYSAHHTENITHETPTQTIAEEINISNSCPLTSLNVKKCLAFDIPECNSSVSPRVFNGVKKLKNTDYLQKTNRTICNIKYYLNMMSDKINNIEGMLLNDFKSGSQSSVLCEDTEFNNLLPLETEENLQIFENNLSNNEFRSKMFDVIDVENPLSIFIAGAKFRDFTRKNPNSETSLSDNNVSADI</sequence>
<proteinExistence type="predicted"/>
<comment type="caution">
    <text evidence="1">The sequence shown here is derived from an EMBL/GenBank/DDBJ whole genome shotgun (WGS) entry which is preliminary data.</text>
</comment>
<keyword evidence="2" id="KW-1185">Reference proteome</keyword>
<feature type="non-terminal residue" evidence="1">
    <location>
        <position position="227"/>
    </location>
</feature>
<accession>A0A6G0WHU9</accession>
<dbReference type="OrthoDB" id="6599997at2759"/>
<dbReference type="Proteomes" id="UP000478052">
    <property type="component" value="Unassembled WGS sequence"/>
</dbReference>